<keyword evidence="2" id="KW-1185">Reference proteome</keyword>
<accession>A0A369QSD4</accession>
<dbReference type="Proteomes" id="UP000253919">
    <property type="component" value="Unassembled WGS sequence"/>
</dbReference>
<organism evidence="1 2">
    <name type="scientific">Adhaeribacter pallidiroseus</name>
    <dbReference type="NCBI Taxonomy" id="2072847"/>
    <lineage>
        <taxon>Bacteria</taxon>
        <taxon>Pseudomonadati</taxon>
        <taxon>Bacteroidota</taxon>
        <taxon>Cytophagia</taxon>
        <taxon>Cytophagales</taxon>
        <taxon>Hymenobacteraceae</taxon>
        <taxon>Adhaeribacter</taxon>
    </lineage>
</organism>
<dbReference type="OrthoDB" id="9798438at2"/>
<comment type="caution">
    <text evidence="1">The sequence shown here is derived from an EMBL/GenBank/DDBJ whole genome shotgun (WGS) entry which is preliminary data.</text>
</comment>
<evidence type="ECO:0000313" key="1">
    <source>
        <dbReference type="EMBL" id="RDC66127.1"/>
    </source>
</evidence>
<dbReference type="SUPFAM" id="SSF101898">
    <property type="entry name" value="NHL repeat"/>
    <property type="match status" value="1"/>
</dbReference>
<reference evidence="1 2" key="1">
    <citation type="submission" date="2018-04" db="EMBL/GenBank/DDBJ databases">
        <title>Adhaeribacter sp. HMF7616 genome sequencing and assembly.</title>
        <authorList>
            <person name="Kang H."/>
            <person name="Kang J."/>
            <person name="Cha I."/>
            <person name="Kim H."/>
            <person name="Joh K."/>
        </authorList>
    </citation>
    <scope>NUCLEOTIDE SEQUENCE [LARGE SCALE GENOMIC DNA]</scope>
    <source>
        <strain evidence="1 2">HMF7616</strain>
    </source>
</reference>
<proteinExistence type="predicted"/>
<protein>
    <submittedName>
        <fullName evidence="1">Uncharacterized protein</fullName>
    </submittedName>
</protein>
<dbReference type="PROSITE" id="PS51257">
    <property type="entry name" value="PROKAR_LIPOPROTEIN"/>
    <property type="match status" value="1"/>
</dbReference>
<gene>
    <name evidence="1" type="ORF">AHMF7616_04758</name>
</gene>
<dbReference type="RefSeq" id="WP_115375028.1">
    <property type="nucleotide sequence ID" value="NZ_QASA01000001.1"/>
</dbReference>
<sequence length="284" mass="31973">MLLEKLFTVYVYFQTLWCGCAADRKHAGFLVNEPKYRVEKTGRMAKKQVKESSGLELAPDNITFWTHADSGNPPQLYQVNSRGQLLNTFAIPQTTNLDWEDVAKDDLGYLYIGDFGNNSNSRQNLRIYRIKENNFAQVDTISFVYPDQKAFPPVKAKQNFNCEAFFYFRNKLYLFSKNRGTRGWVKMYTLPAQPGTYTASLTDSLKIASRITAADISPDGQTIALLGYGNIYLYSTDAAGSFFAGKKNCLAIPATGQAEAILFINNHELIISNEGGKLFRIAKK</sequence>
<dbReference type="EMBL" id="QASA01000001">
    <property type="protein sequence ID" value="RDC66127.1"/>
    <property type="molecule type" value="Genomic_DNA"/>
</dbReference>
<evidence type="ECO:0000313" key="2">
    <source>
        <dbReference type="Proteomes" id="UP000253919"/>
    </source>
</evidence>
<name>A0A369QSD4_9BACT</name>
<dbReference type="AlphaFoldDB" id="A0A369QSD4"/>